<protein>
    <submittedName>
        <fullName evidence="3">Transglycosylase SLT domain-containing protein</fullName>
    </submittedName>
</protein>
<dbReference type="Gene3D" id="1.10.530.10">
    <property type="match status" value="1"/>
</dbReference>
<keyword evidence="4" id="KW-1185">Reference proteome</keyword>
<proteinExistence type="predicted"/>
<dbReference type="PANTHER" id="PTHR37423">
    <property type="entry name" value="SOLUBLE LYTIC MUREIN TRANSGLYCOSYLASE-RELATED"/>
    <property type="match status" value="1"/>
</dbReference>
<evidence type="ECO:0000313" key="3">
    <source>
        <dbReference type="EMBL" id="QKD85047.1"/>
    </source>
</evidence>
<evidence type="ECO:0000313" key="4">
    <source>
        <dbReference type="Proteomes" id="UP000505210"/>
    </source>
</evidence>
<dbReference type="GO" id="GO:0004553">
    <property type="term" value="F:hydrolase activity, hydrolyzing O-glycosyl compounds"/>
    <property type="evidence" value="ECO:0007669"/>
    <property type="project" value="InterPro"/>
</dbReference>
<feature type="domain" description="Transglycosylase SLT" evidence="2">
    <location>
        <begin position="570"/>
        <end position="678"/>
    </location>
</feature>
<accession>A0A6M8BJB9</accession>
<dbReference type="GO" id="GO:0042597">
    <property type="term" value="C:periplasmic space"/>
    <property type="evidence" value="ECO:0007669"/>
    <property type="project" value="InterPro"/>
</dbReference>
<organism evidence="3 4">
    <name type="scientific">Thermoleptolyngbya sichuanensis A183</name>
    <dbReference type="NCBI Taxonomy" id="2737172"/>
    <lineage>
        <taxon>Bacteria</taxon>
        <taxon>Bacillati</taxon>
        <taxon>Cyanobacteriota</taxon>
        <taxon>Cyanophyceae</taxon>
        <taxon>Oculatellales</taxon>
        <taxon>Oculatellaceae</taxon>
        <taxon>Thermoleptolyngbya</taxon>
        <taxon>Thermoleptolyngbya sichuanensis</taxon>
    </lineage>
</organism>
<dbReference type="Proteomes" id="UP000505210">
    <property type="component" value="Chromosome"/>
</dbReference>
<dbReference type="CDD" id="cd13401">
    <property type="entry name" value="Slt70-like"/>
    <property type="match status" value="1"/>
</dbReference>
<dbReference type="PANTHER" id="PTHR37423:SF5">
    <property type="entry name" value="SOLUBLE LYTIC MUREIN TRANSGLYCOSYLASE"/>
    <property type="match status" value="1"/>
</dbReference>
<evidence type="ECO:0000259" key="2">
    <source>
        <dbReference type="Pfam" id="PF01464"/>
    </source>
</evidence>
<dbReference type="KEGG" id="theu:HPC62_18310"/>
<dbReference type="InterPro" id="IPR019734">
    <property type="entry name" value="TPR_rpt"/>
</dbReference>
<dbReference type="InterPro" id="IPR008258">
    <property type="entry name" value="Transglycosylase_SLT_dom_1"/>
</dbReference>
<dbReference type="InterPro" id="IPR008939">
    <property type="entry name" value="Lytic_TGlycosylase_superhlx_U"/>
</dbReference>
<dbReference type="SUPFAM" id="SSF53955">
    <property type="entry name" value="Lysozyme-like"/>
    <property type="match status" value="1"/>
</dbReference>
<dbReference type="InterPro" id="IPR011990">
    <property type="entry name" value="TPR-like_helical_dom_sf"/>
</dbReference>
<dbReference type="Gene3D" id="1.25.40.10">
    <property type="entry name" value="Tetratricopeptide repeat domain"/>
    <property type="match status" value="2"/>
</dbReference>
<sequence length="734" mass="82095">MKRKRTANALWLSIGTGLTVLLLGAAATRLWPQASSNSAQNPTGEETLAIPETPQSAVFSLATQPPQQRAAQLQLLAQGKRSDDQKRARFLLASDLIQQGQAAAAVPFLEKLDKDYSTLAAYALKRRAQAHAATGETEQETEAWKELANRFAKKPASVEALYELGKADPSYWQTAIARFPAHPRSLEIAQTLLKQDPKQPELLLQIARYGHYLPEVGAYLDRLTKDYADTLEPEDWEAIAFLNWEKQRYGEAGKAYAKAPRTPLNAYREGRGAQLAGRRDTAVTAYNKVVAEFPDSPEAPTSLLRMAQLGRDRAAKLTYLDQVISQYPDRAGDALLEKYKLVKPDAAQATLTAQVAQMLLESHSKTDAAAELRWMLAEEKAAQGDIQGAWTLARQVAQENPDSPLAAEAAFWVGKWAQRLGQAQEASQAYEYVLSRYPESYYAWRSATMLGWDVGDFTTVRQKLPPIALPAMHPMPLAGSDTLKELYQLGQYQDAWALWQTEFTNRQSPTVEEQFTDGLIRLGVGDNLEGIFQISSLVRRTEPTEQAQVQALRQQGDYWRSLFPLQFAEPIQQWSQTMRLNPLLVTALIRQESRFERKIVSSAGAKGLMQLMPGTASWVASKLNQPQYDLENPDDNIKLGTWYLNYTHETYSDNSLFAVASYNAGPGAIAQWIERFGYSDPDLFVEQIPYPETKGYVEAVFSNYWNYLRLYNPDVSAKLAQLSASHRAIAESLP</sequence>
<dbReference type="InterPro" id="IPR023346">
    <property type="entry name" value="Lysozyme-like_dom_sf"/>
</dbReference>
<dbReference type="AlphaFoldDB" id="A0A6M8BJB9"/>
<dbReference type="Pfam" id="PF13174">
    <property type="entry name" value="TPR_6"/>
    <property type="match status" value="2"/>
</dbReference>
<reference evidence="3 4" key="1">
    <citation type="submission" date="2020-05" db="EMBL/GenBank/DDBJ databases">
        <title>Complete genome sequence of of a novel Thermoleptolyngbya strain isolated from hot springs of Ganzi, Sichuan China.</title>
        <authorList>
            <person name="Tang J."/>
            <person name="Daroch M."/>
            <person name="Li L."/>
            <person name="Waleron K."/>
            <person name="Waleron M."/>
            <person name="Waleron M."/>
        </authorList>
    </citation>
    <scope>NUCLEOTIDE SEQUENCE [LARGE SCALE GENOMIC DNA]</scope>
    <source>
        <strain evidence="3 4">PKUAC-SCTA183</strain>
    </source>
</reference>
<evidence type="ECO:0000256" key="1">
    <source>
        <dbReference type="ARBA" id="ARBA00022729"/>
    </source>
</evidence>
<gene>
    <name evidence="3" type="ORF">HPC62_18310</name>
</gene>
<dbReference type="Pfam" id="PF01464">
    <property type="entry name" value="SLT"/>
    <property type="match status" value="1"/>
</dbReference>
<keyword evidence="1" id="KW-0732">Signal</keyword>
<dbReference type="SUPFAM" id="SSF48435">
    <property type="entry name" value="Bacterial muramidases"/>
    <property type="match status" value="1"/>
</dbReference>
<dbReference type="EMBL" id="CP053661">
    <property type="protein sequence ID" value="QKD85047.1"/>
    <property type="molecule type" value="Genomic_DNA"/>
</dbReference>
<name>A0A6M8BJB9_9CYAN</name>